<evidence type="ECO:0000313" key="2">
    <source>
        <dbReference type="EMBL" id="ABC63462.1"/>
    </source>
</evidence>
<protein>
    <submittedName>
        <fullName evidence="2">Possible capsular polysaccharide biosynthesis protein</fullName>
    </submittedName>
</protein>
<evidence type="ECO:0000313" key="3">
    <source>
        <dbReference type="Proteomes" id="UP000008808"/>
    </source>
</evidence>
<dbReference type="KEGG" id="eli:ELI_06850"/>
<dbReference type="HOGENOM" id="CLU_052027_1_0_5"/>
<dbReference type="AlphaFoldDB" id="Q2NA29"/>
<feature type="region of interest" description="Disordered" evidence="1">
    <location>
        <begin position="34"/>
        <end position="57"/>
    </location>
</feature>
<accession>Q2NA29</accession>
<dbReference type="OrthoDB" id="9775724at2"/>
<dbReference type="Proteomes" id="UP000008808">
    <property type="component" value="Chromosome"/>
</dbReference>
<dbReference type="PANTHER" id="PTHR32309:SF31">
    <property type="entry name" value="CAPSULAR EXOPOLYSACCHARIDE FAMILY"/>
    <property type="match status" value="1"/>
</dbReference>
<dbReference type="RefSeq" id="WP_011414298.1">
    <property type="nucleotide sequence ID" value="NC_007722.1"/>
</dbReference>
<organism evidence="2 3">
    <name type="scientific">Erythrobacter litoralis (strain HTCC2594)</name>
    <dbReference type="NCBI Taxonomy" id="314225"/>
    <lineage>
        <taxon>Bacteria</taxon>
        <taxon>Pseudomonadati</taxon>
        <taxon>Pseudomonadota</taxon>
        <taxon>Alphaproteobacteria</taxon>
        <taxon>Sphingomonadales</taxon>
        <taxon>Erythrobacteraceae</taxon>
        <taxon>Erythrobacter/Porphyrobacter group</taxon>
        <taxon>Erythrobacter</taxon>
    </lineage>
</organism>
<keyword evidence="3" id="KW-1185">Reference proteome</keyword>
<dbReference type="InterPro" id="IPR050445">
    <property type="entry name" value="Bact_polysacc_biosynth/exp"/>
</dbReference>
<sequence length="341" mass="36176">MTEHKKIPLPGEGGKDEGQESSLFERASGAFGLDGFGAAPMPKKLDERPLKRAKKVERKTTAIAEPTEASVEPATDVEAQLPVPAAAAPAPVVVEGAPLAPRLEGTRHTVDRAHLCQQGLIDPDGDVSELLEEFRIVKRQILRAARDKGTAKSRRVLISSPHPDEGKTFCAANLAIALAAERDMEVVLVDADIAKPSVLSTFGLPKASGFMDALSKPDIPVEDLVLGTDIANLWILPAGHVDNHGAEYVASEATADVLDRLTVGVPNRIVIFDTPPALAASPAAELAKHVGQVVVVARADQTGRNALEDTCQLLAACDDIKLLLNAANFSPSGRRFGSYYE</sequence>
<dbReference type="SUPFAM" id="SSF52540">
    <property type="entry name" value="P-loop containing nucleoside triphosphate hydrolases"/>
    <property type="match status" value="1"/>
</dbReference>
<dbReference type="Gene3D" id="3.40.50.300">
    <property type="entry name" value="P-loop containing nucleotide triphosphate hydrolases"/>
    <property type="match status" value="1"/>
</dbReference>
<dbReference type="PANTHER" id="PTHR32309">
    <property type="entry name" value="TYROSINE-PROTEIN KINASE"/>
    <property type="match status" value="1"/>
</dbReference>
<gene>
    <name evidence="2" type="ordered locus">ELI_06850</name>
</gene>
<name>Q2NA29_ERYLH</name>
<feature type="region of interest" description="Disordered" evidence="1">
    <location>
        <begin position="1"/>
        <end position="21"/>
    </location>
</feature>
<reference evidence="3" key="1">
    <citation type="journal article" date="2009" name="J. Bacteriol.">
        <title>Complete genome sequence of Erythrobacter litoralis HTCC2594.</title>
        <authorList>
            <person name="Oh H.M."/>
            <person name="Giovannoni S.J."/>
            <person name="Ferriera S."/>
            <person name="Johnson J."/>
            <person name="Cho J.C."/>
        </authorList>
    </citation>
    <scope>NUCLEOTIDE SEQUENCE [LARGE SCALE GENOMIC DNA]</scope>
    <source>
        <strain evidence="3">HTCC2594</strain>
    </source>
</reference>
<dbReference type="EMBL" id="CP000157">
    <property type="protein sequence ID" value="ABC63462.1"/>
    <property type="molecule type" value="Genomic_DNA"/>
</dbReference>
<evidence type="ECO:0000256" key="1">
    <source>
        <dbReference type="SAM" id="MobiDB-lite"/>
    </source>
</evidence>
<dbReference type="InterPro" id="IPR027417">
    <property type="entry name" value="P-loop_NTPase"/>
</dbReference>
<dbReference type="STRING" id="314225.ELI_06850"/>
<proteinExistence type="predicted"/>
<dbReference type="eggNOG" id="COG0489">
    <property type="taxonomic scope" value="Bacteria"/>
</dbReference>